<evidence type="ECO:0000313" key="8">
    <source>
        <dbReference type="Proteomes" id="UP000268014"/>
    </source>
</evidence>
<evidence type="ECO:0000256" key="3">
    <source>
        <dbReference type="ARBA" id="ARBA00022737"/>
    </source>
</evidence>
<reference evidence="9" key="1">
    <citation type="submission" date="2017-02" db="UniProtKB">
        <authorList>
            <consortium name="WormBaseParasite"/>
        </authorList>
    </citation>
    <scope>IDENTIFICATION</scope>
</reference>
<keyword evidence="8" id="KW-1185">Reference proteome</keyword>
<dbReference type="GO" id="GO:0034388">
    <property type="term" value="C:Pwp2p-containing subcomplex of 90S preribosome"/>
    <property type="evidence" value="ECO:0007669"/>
    <property type="project" value="TreeGrafter"/>
</dbReference>
<dbReference type="PANTHER" id="PTHR23271:SF1">
    <property type="entry name" value="U3 SMALL NUCLEOLAR RNA-ASSOCIATED PROTEIN 6 HOMOLOG"/>
    <property type="match status" value="1"/>
</dbReference>
<dbReference type="STRING" id="6290.A0A0N4WUI3"/>
<dbReference type="GO" id="GO:0030515">
    <property type="term" value="F:snoRNA binding"/>
    <property type="evidence" value="ECO:0007669"/>
    <property type="project" value="InterPro"/>
</dbReference>
<dbReference type="PANTHER" id="PTHR23271">
    <property type="entry name" value="HEPATOCELLULAR CARCINOMA-ASSOCIATED ANTIGEN 66"/>
    <property type="match status" value="1"/>
</dbReference>
<evidence type="ECO:0000259" key="6">
    <source>
        <dbReference type="Pfam" id="PF08640"/>
    </source>
</evidence>
<evidence type="ECO:0000313" key="9">
    <source>
        <dbReference type="WBParaSite" id="HPLM_0001531101-mRNA-1"/>
    </source>
</evidence>
<dbReference type="GO" id="GO:0032040">
    <property type="term" value="C:small-subunit processome"/>
    <property type="evidence" value="ECO:0007669"/>
    <property type="project" value="TreeGrafter"/>
</dbReference>
<proteinExistence type="predicted"/>
<dbReference type="EMBL" id="UZAF01018922">
    <property type="protein sequence ID" value="VDO56095.1"/>
    <property type="molecule type" value="Genomic_DNA"/>
</dbReference>
<keyword evidence="3" id="KW-0677">Repeat</keyword>
<feature type="domain" description="U3 small nucleolar RNA-associated protein 6 N-terminal" evidence="6">
    <location>
        <begin position="48"/>
        <end position="103"/>
    </location>
</feature>
<feature type="compositionally biased region" description="Basic and acidic residues" evidence="5">
    <location>
        <begin position="660"/>
        <end position="671"/>
    </location>
</feature>
<evidence type="ECO:0000313" key="7">
    <source>
        <dbReference type="EMBL" id="VDO56095.1"/>
    </source>
</evidence>
<dbReference type="InterPro" id="IPR055347">
    <property type="entry name" value="UTP6_N"/>
</dbReference>
<comment type="subcellular location">
    <subcellularLocation>
        <location evidence="1">Nucleus</location>
        <location evidence="1">Nucleolus</location>
    </subcellularLocation>
</comment>
<dbReference type="Gene3D" id="1.25.40.10">
    <property type="entry name" value="Tetratricopeptide repeat domain"/>
    <property type="match status" value="1"/>
</dbReference>
<evidence type="ECO:0000256" key="2">
    <source>
        <dbReference type="ARBA" id="ARBA00022552"/>
    </source>
</evidence>
<evidence type="ECO:0000256" key="4">
    <source>
        <dbReference type="ARBA" id="ARBA00023242"/>
    </source>
</evidence>
<dbReference type="OrthoDB" id="28112at2759"/>
<dbReference type="InterPro" id="IPR011990">
    <property type="entry name" value="TPR-like_helical_dom_sf"/>
</dbReference>
<dbReference type="Proteomes" id="UP000268014">
    <property type="component" value="Unassembled WGS sequence"/>
</dbReference>
<evidence type="ECO:0000256" key="5">
    <source>
        <dbReference type="SAM" id="MobiDB-lite"/>
    </source>
</evidence>
<dbReference type="WBParaSite" id="HPLM_0001531101-mRNA-1">
    <property type="protein sequence ID" value="HPLM_0001531101-mRNA-1"/>
    <property type="gene ID" value="HPLM_0001531101"/>
</dbReference>
<protein>
    <submittedName>
        <fullName evidence="9">Suf domain-containing protein</fullName>
    </submittedName>
</protein>
<dbReference type="OMA" id="LWMMLLQ"/>
<name>A0A0N4WUI3_HAEPC</name>
<dbReference type="GO" id="GO:0000462">
    <property type="term" value="P:maturation of SSU-rRNA from tricistronic rRNA transcript (SSU-rRNA, 5.8S rRNA, LSU-rRNA)"/>
    <property type="evidence" value="ECO:0007669"/>
    <property type="project" value="InterPro"/>
</dbReference>
<organism evidence="9">
    <name type="scientific">Haemonchus placei</name>
    <name type="common">Barber's pole worm</name>
    <dbReference type="NCBI Taxonomy" id="6290"/>
    <lineage>
        <taxon>Eukaryota</taxon>
        <taxon>Metazoa</taxon>
        <taxon>Ecdysozoa</taxon>
        <taxon>Nematoda</taxon>
        <taxon>Chromadorea</taxon>
        <taxon>Rhabditida</taxon>
        <taxon>Rhabditina</taxon>
        <taxon>Rhabditomorpha</taxon>
        <taxon>Strongyloidea</taxon>
        <taxon>Trichostrongylidae</taxon>
        <taxon>Haemonchus</taxon>
    </lineage>
</organism>
<feature type="region of interest" description="Disordered" evidence="5">
    <location>
        <begin position="610"/>
        <end position="671"/>
    </location>
</feature>
<sequence length="671" mass="77764">MAIVDETAGKCPEMCHDSLPNPDITLSGGGDYGGDHALVGSVSDVVESEVNAFIKRCRQFEYRLMKHEKTPRDFNLYADYLCDFLKLLKSRRTKLQYWEKKKLIDDPLRKKVASIYRRAADRFQGDLRLWEQLIHFLDENSMRRELSAAYTRALQIHGKNEKLRRDFALWQFFSAASPQNARTQILTSLRLLPQSSMLYVAFFAIEIHFVHKVLKRRKYLLEKEHDESSEPEGADRDRVYDGNVDDTIMNLDVAKAVVEQALSAVPSSAASGMLVEMWNECNKVEVPNIDKVRSFIVEKLEKFDNEDTRLFEIESAKDSGKSKFELYEEALRKTPTERMHRLYLQWLRDSQQKDAFVEGKIHDVYRGLCDGGWMSDKDWKEMERIIHDFPDEFDTDCIAEYVEKRPQSAAIWDVYLRKHVDNASISADDFRELCNQALEKVDPEESYPIWQHAIDYTIMHSPKDTEQTFKDALKYANASVASRIKILFVEYLNELFDEGKITAERLRGRVMDLVNSKPNRSEFYCALYRKEMERPTPDTKFAGYVIKTAVMEKDGVSVEAAILYGEWALMNDLTKFHVIHQMGLKLFEGPELDEFLVQWTHLVQNAASKGKDNAEEVHAEDETIEDAPPLRKEGECQCNCEKSRNEKKTNLGKRKAKRSNSKEGEKILRAD</sequence>
<evidence type="ECO:0000256" key="1">
    <source>
        <dbReference type="ARBA" id="ARBA00004604"/>
    </source>
</evidence>
<keyword evidence="2" id="KW-0698">rRNA processing</keyword>
<accession>A0A0N4WUI3</accession>
<reference evidence="7 8" key="2">
    <citation type="submission" date="2018-11" db="EMBL/GenBank/DDBJ databases">
        <authorList>
            <consortium name="Pathogen Informatics"/>
        </authorList>
    </citation>
    <scope>NUCLEOTIDE SEQUENCE [LARGE SCALE GENOMIC DNA]</scope>
    <source>
        <strain evidence="7 8">MHpl1</strain>
    </source>
</reference>
<feature type="compositionally biased region" description="Basic residues" evidence="5">
    <location>
        <begin position="650"/>
        <end position="659"/>
    </location>
</feature>
<dbReference type="Pfam" id="PF08640">
    <property type="entry name" value="U3_assoc_6"/>
    <property type="match status" value="1"/>
</dbReference>
<dbReference type="AlphaFoldDB" id="A0A0N4WUI3"/>
<keyword evidence="4" id="KW-0539">Nucleus</keyword>
<gene>
    <name evidence="7" type="ORF">HPLM_LOCUS15303</name>
</gene>
<feature type="compositionally biased region" description="Basic and acidic residues" evidence="5">
    <location>
        <begin position="628"/>
        <end position="649"/>
    </location>
</feature>
<dbReference type="InterPro" id="IPR013949">
    <property type="entry name" value="Utp6"/>
</dbReference>
<feature type="compositionally biased region" description="Basic and acidic residues" evidence="5">
    <location>
        <begin position="610"/>
        <end position="621"/>
    </location>
</feature>